<dbReference type="GeneID" id="9991945"/>
<dbReference type="EMBL" id="CP001690">
    <property type="protein sequence ID" value="ADQ65736.1"/>
    <property type="molecule type" value="Genomic_DNA"/>
</dbReference>
<gene>
    <name evidence="2" type="ordered locus">Hbor_01250</name>
</gene>
<accession>E4NS51</accession>
<dbReference type="KEGG" id="hbo:Hbor_01250"/>
<dbReference type="eggNOG" id="arCOG08138">
    <property type="taxonomic scope" value="Archaea"/>
</dbReference>
<organism evidence="2 3">
    <name type="scientific">Halogeometricum borinquense (strain ATCC 700274 / DSM 11551 / JCM 10706 / KCTC 4070 / PR3)</name>
    <dbReference type="NCBI Taxonomy" id="469382"/>
    <lineage>
        <taxon>Archaea</taxon>
        <taxon>Methanobacteriati</taxon>
        <taxon>Methanobacteriota</taxon>
        <taxon>Stenosarchaea group</taxon>
        <taxon>Halobacteria</taxon>
        <taxon>Halobacteriales</taxon>
        <taxon>Haloferacaceae</taxon>
        <taxon>Halogeometricum</taxon>
    </lineage>
</organism>
<dbReference type="Pfam" id="PF24375">
    <property type="entry name" value="DUF7531"/>
    <property type="match status" value="1"/>
</dbReference>
<dbReference type="STRING" id="469382.Hbor_01250"/>
<proteinExistence type="predicted"/>
<reference evidence="2 3" key="1">
    <citation type="journal article" date="2009" name="Stand. Genomic Sci.">
        <title>Complete genome sequence of Halogeometricum borinquense type strain (PR3).</title>
        <authorList>
            <person name="Malfatti S."/>
            <person name="Tindall B.J."/>
            <person name="Schneider S."/>
            <person name="Fahnrich R."/>
            <person name="Lapidus A."/>
            <person name="Labuttii K."/>
            <person name="Copeland A."/>
            <person name="Glavina Del Rio T."/>
            <person name="Nolan M."/>
            <person name="Chen F."/>
            <person name="Lucas S."/>
            <person name="Tice H."/>
            <person name="Cheng J.F."/>
            <person name="Bruce D."/>
            <person name="Goodwin L."/>
            <person name="Pitluck S."/>
            <person name="Anderson I."/>
            <person name="Pati A."/>
            <person name="Ivanova N."/>
            <person name="Mavromatis K."/>
            <person name="Chen A."/>
            <person name="Palaniappan K."/>
            <person name="D'haeseleer P."/>
            <person name="Goker M."/>
            <person name="Bristow J."/>
            <person name="Eisen J.A."/>
            <person name="Markowitz V."/>
            <person name="Hugenholtz P."/>
            <person name="Kyrpides N.C."/>
            <person name="Klenk H.P."/>
            <person name="Chain P."/>
        </authorList>
    </citation>
    <scope>NUCLEOTIDE SEQUENCE [LARGE SCALE GENOMIC DNA]</scope>
    <source>
        <strain evidence="3">ATCC 700274 / DSM 11551 / JCM 10706 / KCTC 4070 / PR3</strain>
    </source>
</reference>
<feature type="compositionally biased region" description="Acidic residues" evidence="1">
    <location>
        <begin position="287"/>
        <end position="303"/>
    </location>
</feature>
<evidence type="ECO:0000313" key="2">
    <source>
        <dbReference type="EMBL" id="ADQ65736.1"/>
    </source>
</evidence>
<dbReference type="OrthoDB" id="156950at2157"/>
<dbReference type="InterPro" id="IPR055953">
    <property type="entry name" value="DUF7531"/>
</dbReference>
<evidence type="ECO:0000256" key="1">
    <source>
        <dbReference type="SAM" id="MobiDB-lite"/>
    </source>
</evidence>
<protein>
    <recommendedName>
        <fullName evidence="4">YkgJ family cysteine cluster protein</fullName>
    </recommendedName>
</protein>
<dbReference type="RefSeq" id="WP_013440402.1">
    <property type="nucleotide sequence ID" value="NC_014729.1"/>
</dbReference>
<sequence>MKVNCEGCAGCCIDWRPVSPAPSNHERRGPREPLDDVYNLVPLTRDEIAAFVRDGFGDVLVPRMWEATPDADAAVEIDGVEVAAIGGKPAFFVGLRKPPKPVTPFGTEQTWLHACVFLDPETLQCRIHGDEMYPSECRDYPGHNLALGTESECERVEEEFGDDRLLDGDAPDVSGLLLGPHAVGSKVFAYPDPEALAGTVEQMRRGDLTDADRAAFVGVAVGSRPGSTDVDTARVEAVKTTVLEAESWAGTAAEAWTELSGVVGDDAADAPDGASVEVGRGAPETAGWDDAEYSGWDDAEYSG</sequence>
<name>E4NS51_HALBP</name>
<dbReference type="AlphaFoldDB" id="E4NS51"/>
<dbReference type="HOGENOM" id="CLU_942002_0_0_2"/>
<evidence type="ECO:0000313" key="3">
    <source>
        <dbReference type="Proteomes" id="UP000006663"/>
    </source>
</evidence>
<evidence type="ECO:0008006" key="4">
    <source>
        <dbReference type="Google" id="ProtNLM"/>
    </source>
</evidence>
<feature type="region of interest" description="Disordered" evidence="1">
    <location>
        <begin position="264"/>
        <end position="303"/>
    </location>
</feature>
<dbReference type="Proteomes" id="UP000006663">
    <property type="component" value="Chromosome"/>
</dbReference>
<feature type="compositionally biased region" description="Low complexity" evidence="1">
    <location>
        <begin position="264"/>
        <end position="276"/>
    </location>
</feature>
<keyword evidence="3" id="KW-1185">Reference proteome</keyword>